<feature type="chain" id="PRO_5002722360" evidence="10">
    <location>
        <begin position="22"/>
        <end position="606"/>
    </location>
</feature>
<keyword evidence="2" id="KW-0964">Secreted</keyword>
<dbReference type="GO" id="GO:0005615">
    <property type="term" value="C:extracellular space"/>
    <property type="evidence" value="ECO:0007669"/>
    <property type="project" value="TreeGrafter"/>
</dbReference>
<dbReference type="InterPro" id="IPR003137">
    <property type="entry name" value="PA_domain"/>
</dbReference>
<dbReference type="InterPro" id="IPR034202">
    <property type="entry name" value="Subtilisin_Carlsberg-like"/>
</dbReference>
<dbReference type="Pfam" id="PF02225">
    <property type="entry name" value="PA"/>
    <property type="match status" value="1"/>
</dbReference>
<dbReference type="GO" id="GO:0006508">
    <property type="term" value="P:proteolysis"/>
    <property type="evidence" value="ECO:0007669"/>
    <property type="project" value="UniProtKB-KW"/>
</dbReference>
<dbReference type="GO" id="GO:0046872">
    <property type="term" value="F:metal ion binding"/>
    <property type="evidence" value="ECO:0007669"/>
    <property type="project" value="UniProtKB-KW"/>
</dbReference>
<dbReference type="PANTHER" id="PTHR43806:SF11">
    <property type="entry name" value="CEREVISIN-RELATED"/>
    <property type="match status" value="1"/>
</dbReference>
<keyword evidence="7 8" id="KW-0720">Serine protease</keyword>
<dbReference type="InterPro" id="IPR036852">
    <property type="entry name" value="Peptidase_S8/S53_dom_sf"/>
</dbReference>
<evidence type="ECO:0000256" key="3">
    <source>
        <dbReference type="ARBA" id="ARBA00022670"/>
    </source>
</evidence>
<dbReference type="CDD" id="cd07477">
    <property type="entry name" value="Peptidases_S8_Subtilisin_subset"/>
    <property type="match status" value="1"/>
</dbReference>
<dbReference type="OrthoDB" id="9790784at2"/>
<dbReference type="PANTHER" id="PTHR43806">
    <property type="entry name" value="PEPTIDASE S8"/>
    <property type="match status" value="1"/>
</dbReference>
<feature type="active site" description="Charge relay system" evidence="8">
    <location>
        <position position="132"/>
    </location>
</feature>
<evidence type="ECO:0000256" key="6">
    <source>
        <dbReference type="ARBA" id="ARBA00022801"/>
    </source>
</evidence>
<dbReference type="PROSITE" id="PS00137">
    <property type="entry name" value="SUBTILASE_HIS"/>
    <property type="match status" value="1"/>
</dbReference>
<dbReference type="GO" id="GO:0004252">
    <property type="term" value="F:serine-type endopeptidase activity"/>
    <property type="evidence" value="ECO:0007669"/>
    <property type="project" value="UniProtKB-UniRule"/>
</dbReference>
<feature type="active site" description="Charge relay system" evidence="8">
    <location>
        <position position="165"/>
    </location>
</feature>
<evidence type="ECO:0000313" key="14">
    <source>
        <dbReference type="Proteomes" id="UP000002608"/>
    </source>
</evidence>
<dbReference type="InterPro" id="IPR050131">
    <property type="entry name" value="Peptidase_S8_subtilisin-like"/>
</dbReference>
<keyword evidence="5 10" id="KW-0732">Signal</keyword>
<dbReference type="InterPro" id="IPR000209">
    <property type="entry name" value="Peptidase_S8/S53_dom"/>
</dbReference>
<evidence type="ECO:0000313" key="13">
    <source>
        <dbReference type="EMBL" id="ABV87620.1"/>
    </source>
</evidence>
<evidence type="ECO:0000256" key="8">
    <source>
        <dbReference type="PROSITE-ProRule" id="PRU01240"/>
    </source>
</evidence>
<feature type="domain" description="Peptidase S8/S53" evidence="11">
    <location>
        <begin position="437"/>
        <end position="505"/>
    </location>
</feature>
<comment type="similarity">
    <text evidence="1 8 9">Belongs to the peptidase S8 family.</text>
</comment>
<feature type="domain" description="Peptidase S8/S53" evidence="11">
    <location>
        <begin position="124"/>
        <end position="293"/>
    </location>
</feature>
<dbReference type="PRINTS" id="PR00723">
    <property type="entry name" value="SUBTILISIN"/>
</dbReference>
<gene>
    <name evidence="13" type="ordered locus">Spea_2300</name>
</gene>
<dbReference type="eggNOG" id="COG1404">
    <property type="taxonomic scope" value="Bacteria"/>
</dbReference>
<evidence type="ECO:0000256" key="1">
    <source>
        <dbReference type="ARBA" id="ARBA00011073"/>
    </source>
</evidence>
<evidence type="ECO:0000256" key="7">
    <source>
        <dbReference type="ARBA" id="ARBA00022825"/>
    </source>
</evidence>
<evidence type="ECO:0000259" key="11">
    <source>
        <dbReference type="Pfam" id="PF00082"/>
    </source>
</evidence>
<dbReference type="Gene3D" id="3.50.30.30">
    <property type="match status" value="1"/>
</dbReference>
<feature type="domain" description="PA" evidence="12">
    <location>
        <begin position="365"/>
        <end position="430"/>
    </location>
</feature>
<sequence>MRKTTKTLIALSIGLSFATQAADQRYIIQVDEGHKGLVKALAKKVGGELNVDGSGFIAATFSGKDLSTVKGLLNNPHVKLVEEDQRRVPLSLYSDDIGDPSVTQLTPYAVYQSQADQLTLNPSAGTKVCVIDSGLDQSNPDFVWSSITGDSDSGTGNWYEHGGPHGTHVAGTIGAADNDFGVIGMAPGVDMHIIKVFNASGWGYSSDLAHAASLCSAAGANIISMSLGGGSPNTTEENAFKSFTSDGGLVIAAAGNSGNNVRTYPAGYTSVMMVGANDADNNIAVFSQFPACSTFSTGKGKKSKTEIIDGSCVEITAGGVSTLSTYPQGMAVNSNLEADGQSIASSAMENAGIVTAESYFMGTAEAIDASANGKVCLIDRGVISFHDKVKNCEASGGLGAVIVNNVDGMLYGTLGDANITEIPAVGAALADRGALHAATQMTVKIAASDYGFMSGTSMATPAVSGLAALLWSNHSGCTGTDIREALKASAFDAGESGRDDYFGYGIAKVADASAYLDNMGCNTTEPLEDIELSATTSFSKGKDRVSLTWSGASSSRVDVYRNGLIQTTTSNDGSHEDTLRNAYGIYTYSVCNAGTNHCSSNVSVNF</sequence>
<dbReference type="Proteomes" id="UP000002608">
    <property type="component" value="Chromosome"/>
</dbReference>
<dbReference type="EMBL" id="CP000851">
    <property type="protein sequence ID" value="ABV87620.1"/>
    <property type="molecule type" value="Genomic_DNA"/>
</dbReference>
<feature type="signal peptide" evidence="10">
    <location>
        <begin position="1"/>
        <end position="21"/>
    </location>
</feature>
<keyword evidence="14" id="KW-1185">Reference proteome</keyword>
<dbReference type="STRING" id="398579.Spea_2300"/>
<evidence type="ECO:0000256" key="9">
    <source>
        <dbReference type="RuleBase" id="RU003355"/>
    </source>
</evidence>
<dbReference type="PROSITE" id="PS51892">
    <property type="entry name" value="SUBTILASE"/>
    <property type="match status" value="1"/>
</dbReference>
<dbReference type="Pfam" id="PF00082">
    <property type="entry name" value="Peptidase_S8"/>
    <property type="match status" value="2"/>
</dbReference>
<organism evidence="13 14">
    <name type="scientific">Shewanella pealeana (strain ATCC 700345 / ANG-SQ1)</name>
    <dbReference type="NCBI Taxonomy" id="398579"/>
    <lineage>
        <taxon>Bacteria</taxon>
        <taxon>Pseudomonadati</taxon>
        <taxon>Pseudomonadota</taxon>
        <taxon>Gammaproteobacteria</taxon>
        <taxon>Alteromonadales</taxon>
        <taxon>Shewanellaceae</taxon>
        <taxon>Shewanella</taxon>
    </lineage>
</organism>
<keyword evidence="6 8" id="KW-0378">Hydrolase</keyword>
<dbReference type="InterPro" id="IPR022398">
    <property type="entry name" value="Peptidase_S8_His-AS"/>
</dbReference>
<keyword evidence="2" id="KW-0134">Cell wall</keyword>
<keyword evidence="4" id="KW-0479">Metal-binding</keyword>
<dbReference type="SUPFAM" id="SSF52743">
    <property type="entry name" value="Subtilisin-like"/>
    <property type="match status" value="1"/>
</dbReference>
<dbReference type="AlphaFoldDB" id="A8H4Y3"/>
<dbReference type="InterPro" id="IPR023827">
    <property type="entry name" value="Peptidase_S8_Asp-AS"/>
</dbReference>
<evidence type="ECO:0000259" key="12">
    <source>
        <dbReference type="Pfam" id="PF02225"/>
    </source>
</evidence>
<keyword evidence="3 8" id="KW-0645">Protease</keyword>
<dbReference type="Gene3D" id="3.40.50.200">
    <property type="entry name" value="Peptidase S8/S53 domain"/>
    <property type="match status" value="1"/>
</dbReference>
<dbReference type="HOGENOM" id="CLU_011263_15_3_6"/>
<accession>A8H4Y3</accession>
<evidence type="ECO:0000256" key="10">
    <source>
        <dbReference type="SAM" id="SignalP"/>
    </source>
</evidence>
<proteinExistence type="inferred from homology"/>
<dbReference type="InterPro" id="IPR023828">
    <property type="entry name" value="Peptidase_S8_Ser-AS"/>
</dbReference>
<dbReference type="RefSeq" id="WP_012155536.1">
    <property type="nucleotide sequence ID" value="NC_009901.1"/>
</dbReference>
<name>A8H4Y3_SHEPA</name>
<dbReference type="KEGG" id="spl:Spea_2300"/>
<dbReference type="PROSITE" id="PS00136">
    <property type="entry name" value="SUBTILASE_ASP"/>
    <property type="match status" value="1"/>
</dbReference>
<evidence type="ECO:0000256" key="2">
    <source>
        <dbReference type="ARBA" id="ARBA00022512"/>
    </source>
</evidence>
<reference evidence="13 14" key="1">
    <citation type="submission" date="2007-10" db="EMBL/GenBank/DDBJ databases">
        <title>Complete sequence of Shewanella pealeana ATCC 700345.</title>
        <authorList>
            <consortium name="US DOE Joint Genome Institute"/>
            <person name="Copeland A."/>
            <person name="Lucas S."/>
            <person name="Lapidus A."/>
            <person name="Barry K."/>
            <person name="Glavina del Rio T."/>
            <person name="Dalin E."/>
            <person name="Tice H."/>
            <person name="Pitluck S."/>
            <person name="Chertkov O."/>
            <person name="Brettin T."/>
            <person name="Bruce D."/>
            <person name="Detter J.C."/>
            <person name="Han C."/>
            <person name="Schmutz J."/>
            <person name="Larimer F."/>
            <person name="Land M."/>
            <person name="Hauser L."/>
            <person name="Kyrpides N."/>
            <person name="Kim E."/>
            <person name="Zhao J.-S.Z."/>
            <person name="Manno D."/>
            <person name="Hawari J."/>
            <person name="Richardson P."/>
        </authorList>
    </citation>
    <scope>NUCLEOTIDE SEQUENCE [LARGE SCALE GENOMIC DNA]</scope>
    <source>
        <strain evidence="14">ATCC 700345 / ANG-SQ1</strain>
    </source>
</reference>
<evidence type="ECO:0000256" key="5">
    <source>
        <dbReference type="ARBA" id="ARBA00022729"/>
    </source>
</evidence>
<dbReference type="InterPro" id="IPR015500">
    <property type="entry name" value="Peptidase_S8_subtilisin-rel"/>
</dbReference>
<feature type="active site" description="Charge relay system" evidence="8">
    <location>
        <position position="457"/>
    </location>
</feature>
<dbReference type="PROSITE" id="PS00138">
    <property type="entry name" value="SUBTILASE_SER"/>
    <property type="match status" value="1"/>
</dbReference>
<protein>
    <submittedName>
        <fullName evidence="13">Peptidase S8 and S53 subtilisin kexin sedolisin</fullName>
    </submittedName>
</protein>
<evidence type="ECO:0000256" key="4">
    <source>
        <dbReference type="ARBA" id="ARBA00022723"/>
    </source>
</evidence>